<dbReference type="FunFam" id="3.30.70.270:FF:000003">
    <property type="entry name" value="Transposon Ty3-G Gag-Pol polyprotein"/>
    <property type="match status" value="1"/>
</dbReference>
<comment type="caution">
    <text evidence="2">The sequence shown here is derived from an EMBL/GenBank/DDBJ whole genome shotgun (WGS) entry which is preliminary data.</text>
</comment>
<reference evidence="2" key="2">
    <citation type="journal article" date="2024" name="Plant">
        <title>Genomic evolution and insights into agronomic trait innovations of Sesamum species.</title>
        <authorList>
            <person name="Miao H."/>
            <person name="Wang L."/>
            <person name="Qu L."/>
            <person name="Liu H."/>
            <person name="Sun Y."/>
            <person name="Le M."/>
            <person name="Wang Q."/>
            <person name="Wei S."/>
            <person name="Zheng Y."/>
            <person name="Lin W."/>
            <person name="Duan Y."/>
            <person name="Cao H."/>
            <person name="Xiong S."/>
            <person name="Wang X."/>
            <person name="Wei L."/>
            <person name="Li C."/>
            <person name="Ma Q."/>
            <person name="Ju M."/>
            <person name="Zhao R."/>
            <person name="Li G."/>
            <person name="Mu C."/>
            <person name="Tian Q."/>
            <person name="Mei H."/>
            <person name="Zhang T."/>
            <person name="Gao T."/>
            <person name="Zhang H."/>
        </authorList>
    </citation>
    <scope>NUCLEOTIDE SEQUENCE</scope>
    <source>
        <strain evidence="2">G02</strain>
    </source>
</reference>
<feature type="domain" description="Reverse transcriptase" evidence="1">
    <location>
        <begin position="53"/>
        <end position="124"/>
    </location>
</feature>
<sequence length="130" mass="15066">MCTDLNKACPKNPYPLPRIDLLVDSTTTCELFTMMDAYHRYHQINMADEDRGATYQRLVNKMFKELIGISMKVYVDDILVKSRKSENHLLHLRQAFKVMRTYGMKLNPTKCTFGVRGGKFMGYMVSEKGN</sequence>
<reference evidence="2" key="1">
    <citation type="submission" date="2020-06" db="EMBL/GenBank/DDBJ databases">
        <authorList>
            <person name="Li T."/>
            <person name="Hu X."/>
            <person name="Zhang T."/>
            <person name="Song X."/>
            <person name="Zhang H."/>
            <person name="Dai N."/>
            <person name="Sheng W."/>
            <person name="Hou X."/>
            <person name="Wei L."/>
        </authorList>
    </citation>
    <scope>NUCLEOTIDE SEQUENCE</scope>
    <source>
        <strain evidence="2">G02</strain>
        <tissue evidence="2">Leaf</tissue>
    </source>
</reference>
<dbReference type="AlphaFoldDB" id="A0AAW2UAJ4"/>
<evidence type="ECO:0000313" key="2">
    <source>
        <dbReference type="EMBL" id="KAL0413598.1"/>
    </source>
</evidence>
<organism evidence="2">
    <name type="scientific">Sesamum radiatum</name>
    <name type="common">Black benniseed</name>
    <dbReference type="NCBI Taxonomy" id="300843"/>
    <lineage>
        <taxon>Eukaryota</taxon>
        <taxon>Viridiplantae</taxon>
        <taxon>Streptophyta</taxon>
        <taxon>Embryophyta</taxon>
        <taxon>Tracheophyta</taxon>
        <taxon>Spermatophyta</taxon>
        <taxon>Magnoliopsida</taxon>
        <taxon>eudicotyledons</taxon>
        <taxon>Gunneridae</taxon>
        <taxon>Pentapetalae</taxon>
        <taxon>asterids</taxon>
        <taxon>lamiids</taxon>
        <taxon>Lamiales</taxon>
        <taxon>Pedaliaceae</taxon>
        <taxon>Sesamum</taxon>
    </lineage>
</organism>
<dbReference type="CDD" id="cd01647">
    <property type="entry name" value="RT_LTR"/>
    <property type="match status" value="1"/>
</dbReference>
<name>A0AAW2UAJ4_SESRA</name>
<proteinExistence type="predicted"/>
<dbReference type="PANTHER" id="PTHR24559:SF431">
    <property type="entry name" value="RNA-DIRECTED DNA POLYMERASE HOMOLOG"/>
    <property type="match status" value="1"/>
</dbReference>
<dbReference type="InterPro" id="IPR043502">
    <property type="entry name" value="DNA/RNA_pol_sf"/>
</dbReference>
<dbReference type="InterPro" id="IPR000477">
    <property type="entry name" value="RT_dom"/>
</dbReference>
<dbReference type="PANTHER" id="PTHR24559">
    <property type="entry name" value="TRANSPOSON TY3-I GAG-POL POLYPROTEIN"/>
    <property type="match status" value="1"/>
</dbReference>
<dbReference type="SUPFAM" id="SSF56672">
    <property type="entry name" value="DNA/RNA polymerases"/>
    <property type="match status" value="1"/>
</dbReference>
<dbReference type="Gene3D" id="3.30.70.270">
    <property type="match status" value="1"/>
</dbReference>
<dbReference type="Pfam" id="PF00078">
    <property type="entry name" value="RVT_1"/>
    <property type="match status" value="1"/>
</dbReference>
<dbReference type="EMBL" id="JACGWJ010000006">
    <property type="protein sequence ID" value="KAL0413598.1"/>
    <property type="molecule type" value="Genomic_DNA"/>
</dbReference>
<evidence type="ECO:0000259" key="1">
    <source>
        <dbReference type="Pfam" id="PF00078"/>
    </source>
</evidence>
<dbReference type="InterPro" id="IPR043128">
    <property type="entry name" value="Rev_trsase/Diguanyl_cyclase"/>
</dbReference>
<protein>
    <recommendedName>
        <fullName evidence="1">Reverse transcriptase domain-containing protein</fullName>
    </recommendedName>
</protein>
<accession>A0AAW2UAJ4</accession>
<dbReference type="InterPro" id="IPR053134">
    <property type="entry name" value="RNA-dir_DNA_polymerase"/>
</dbReference>
<gene>
    <name evidence="2" type="ORF">Sradi_1561500</name>
</gene>